<protein>
    <submittedName>
        <fullName evidence="1">Uncharacterized protein</fullName>
    </submittedName>
</protein>
<gene>
    <name evidence="1" type="ORF">AMS68_007541</name>
</gene>
<reference evidence="1 2" key="1">
    <citation type="journal article" date="2016" name="Sci. Rep.">
        <title>Peltaster fructicola genome reveals evolution from an invasive phytopathogen to an ectophytic parasite.</title>
        <authorList>
            <person name="Xu C."/>
            <person name="Chen H."/>
            <person name="Gleason M.L."/>
            <person name="Xu J.R."/>
            <person name="Liu H."/>
            <person name="Zhang R."/>
            <person name="Sun G."/>
        </authorList>
    </citation>
    <scope>NUCLEOTIDE SEQUENCE [LARGE SCALE GENOMIC DNA]</scope>
    <source>
        <strain evidence="1 2">LNHT1506</strain>
    </source>
</reference>
<dbReference type="AlphaFoldDB" id="A0A6H0Y4T3"/>
<organism evidence="1 2">
    <name type="scientific">Peltaster fructicola</name>
    <dbReference type="NCBI Taxonomy" id="286661"/>
    <lineage>
        <taxon>Eukaryota</taxon>
        <taxon>Fungi</taxon>
        <taxon>Dikarya</taxon>
        <taxon>Ascomycota</taxon>
        <taxon>Pezizomycotina</taxon>
        <taxon>Dothideomycetes</taxon>
        <taxon>Dothideomycetes incertae sedis</taxon>
        <taxon>Peltaster</taxon>
    </lineage>
</organism>
<dbReference type="Proteomes" id="UP000503462">
    <property type="component" value="Chromosome 5"/>
</dbReference>
<keyword evidence="2" id="KW-1185">Reference proteome</keyword>
<sequence length="282" mass="32976">MGDPRVPDGSTYNRENVIRVMTDLYTFLSQMPYVKPEDVLHPPPDGWPITREDVSYKTDEVYQLLRHLPYVRQDRDHWSHPRYMLQPYTVFCDYRQDLSEAHLKALLTAGLLDLPPHVLPLTQPSEGQYGSYAMLDTTDGTVTELGPGQIYDDEAHKYADDDSRAWRNKAQHKWDPLELTQPIEVYFGKIVDKFTKLEYIPRPGMEWPGIYHIVGGDETDEQYLEAKELQKIYRRYGWPDLRNFQRDDCYRDLEHWLEEKDAAKQSRLMNAPPILPGAAVSM</sequence>
<name>A0A6H0Y4T3_9PEZI</name>
<proteinExistence type="predicted"/>
<evidence type="ECO:0000313" key="2">
    <source>
        <dbReference type="Proteomes" id="UP000503462"/>
    </source>
</evidence>
<dbReference type="OrthoDB" id="5343383at2759"/>
<dbReference type="EMBL" id="CP051143">
    <property type="protein sequence ID" value="QIX02024.1"/>
    <property type="molecule type" value="Genomic_DNA"/>
</dbReference>
<accession>A0A6H0Y4T3</accession>
<evidence type="ECO:0000313" key="1">
    <source>
        <dbReference type="EMBL" id="QIX02024.1"/>
    </source>
</evidence>